<dbReference type="InterPro" id="IPR050231">
    <property type="entry name" value="Iron_ascorbate_oxido_reductase"/>
</dbReference>
<dbReference type="GO" id="GO:0046872">
    <property type="term" value="F:metal ion binding"/>
    <property type="evidence" value="ECO:0007669"/>
    <property type="project" value="UniProtKB-KW"/>
</dbReference>
<keyword evidence="2" id="KW-0408">Iron</keyword>
<dbReference type="PRINTS" id="PR00682">
    <property type="entry name" value="IPNSYNTHASE"/>
</dbReference>
<accession>A0A8E2EV29</accession>
<evidence type="ECO:0000313" key="4">
    <source>
        <dbReference type="EMBL" id="OCL04843.1"/>
    </source>
</evidence>
<dbReference type="OrthoDB" id="288590at2759"/>
<proteinExistence type="inferred from homology"/>
<feature type="domain" description="Fe2OG dioxygenase" evidence="3">
    <location>
        <begin position="180"/>
        <end position="288"/>
    </location>
</feature>
<protein>
    <submittedName>
        <fullName evidence="4">Isopenicillin N synthetase</fullName>
    </submittedName>
</protein>
<reference evidence="4 5" key="1">
    <citation type="journal article" date="2016" name="Nat. Commun.">
        <title>Ectomycorrhizal ecology is imprinted in the genome of the dominant symbiotic fungus Cenococcum geophilum.</title>
        <authorList>
            <consortium name="DOE Joint Genome Institute"/>
            <person name="Peter M."/>
            <person name="Kohler A."/>
            <person name="Ohm R.A."/>
            <person name="Kuo A."/>
            <person name="Krutzmann J."/>
            <person name="Morin E."/>
            <person name="Arend M."/>
            <person name="Barry K.W."/>
            <person name="Binder M."/>
            <person name="Choi C."/>
            <person name="Clum A."/>
            <person name="Copeland A."/>
            <person name="Grisel N."/>
            <person name="Haridas S."/>
            <person name="Kipfer T."/>
            <person name="LaButti K."/>
            <person name="Lindquist E."/>
            <person name="Lipzen A."/>
            <person name="Maire R."/>
            <person name="Meier B."/>
            <person name="Mihaltcheva S."/>
            <person name="Molinier V."/>
            <person name="Murat C."/>
            <person name="Poggeler S."/>
            <person name="Quandt C.A."/>
            <person name="Sperisen C."/>
            <person name="Tritt A."/>
            <person name="Tisserant E."/>
            <person name="Crous P.W."/>
            <person name="Henrissat B."/>
            <person name="Nehls U."/>
            <person name="Egli S."/>
            <person name="Spatafora J.W."/>
            <person name="Grigoriev I.V."/>
            <person name="Martin F.M."/>
        </authorList>
    </citation>
    <scope>NUCLEOTIDE SEQUENCE [LARGE SCALE GENOMIC DNA]</scope>
    <source>
        <strain evidence="4 5">CBS 207.34</strain>
    </source>
</reference>
<dbReference type="GO" id="GO:0016491">
    <property type="term" value="F:oxidoreductase activity"/>
    <property type="evidence" value="ECO:0007669"/>
    <property type="project" value="UniProtKB-KW"/>
</dbReference>
<evidence type="ECO:0000256" key="1">
    <source>
        <dbReference type="ARBA" id="ARBA00008056"/>
    </source>
</evidence>
<dbReference type="Pfam" id="PF03171">
    <property type="entry name" value="2OG-FeII_Oxy"/>
    <property type="match status" value="1"/>
</dbReference>
<dbReference type="Proteomes" id="UP000250140">
    <property type="component" value="Unassembled WGS sequence"/>
</dbReference>
<comment type="similarity">
    <text evidence="1 2">Belongs to the iron/ascorbate-dependent oxidoreductase family.</text>
</comment>
<dbReference type="InterPro" id="IPR044861">
    <property type="entry name" value="IPNS-like_FE2OG_OXY"/>
</dbReference>
<dbReference type="SUPFAM" id="SSF51197">
    <property type="entry name" value="Clavaminate synthase-like"/>
    <property type="match status" value="1"/>
</dbReference>
<dbReference type="PROSITE" id="PS51471">
    <property type="entry name" value="FE2OG_OXY"/>
    <property type="match status" value="1"/>
</dbReference>
<dbReference type="Pfam" id="PF14226">
    <property type="entry name" value="DIOX_N"/>
    <property type="match status" value="1"/>
</dbReference>
<name>A0A8E2EV29_9PEZI</name>
<sequence>MMSLRSAEVPVIDISLLNGGDISAKREVARQIDAACRGSGFFYAAKHGIDLAKLSQVTKDFHRTITDEEKWRLAIRAYNPAHQKQIRNGYYMPVKEKKAVESFCFLNPNFKPTHPMIESGAPLHEVNVWPDCEKHAGFREFQESYFFAVFDVAQLLLKGFALALGKGEDFFAQYFKKENTLSAVSLIRYPFLDPYPPAAIKTAEDGTKLSFGWHFDVSLITVLYQSQVENLQVETPEGWQDISSNDEFYLVNTGTYMEHITKGYYTAPKHRVKWVNAERQSLPFFVNLGWDDAIPPFHPLEKEDDKQVEELPYGKYLAGGLQELINKNGQT</sequence>
<dbReference type="GO" id="GO:0044283">
    <property type="term" value="P:small molecule biosynthetic process"/>
    <property type="evidence" value="ECO:0007669"/>
    <property type="project" value="UniProtKB-ARBA"/>
</dbReference>
<dbReference type="InterPro" id="IPR026992">
    <property type="entry name" value="DIOX_N"/>
</dbReference>
<organism evidence="4 5">
    <name type="scientific">Glonium stellatum</name>
    <dbReference type="NCBI Taxonomy" id="574774"/>
    <lineage>
        <taxon>Eukaryota</taxon>
        <taxon>Fungi</taxon>
        <taxon>Dikarya</taxon>
        <taxon>Ascomycota</taxon>
        <taxon>Pezizomycotina</taxon>
        <taxon>Dothideomycetes</taxon>
        <taxon>Pleosporomycetidae</taxon>
        <taxon>Gloniales</taxon>
        <taxon>Gloniaceae</taxon>
        <taxon>Glonium</taxon>
    </lineage>
</organism>
<gene>
    <name evidence="4" type="ORF">AOQ84DRAFT_109513</name>
</gene>
<dbReference type="InterPro" id="IPR005123">
    <property type="entry name" value="Oxoglu/Fe-dep_dioxygenase_dom"/>
</dbReference>
<dbReference type="EMBL" id="KV750421">
    <property type="protein sequence ID" value="OCL04843.1"/>
    <property type="molecule type" value="Genomic_DNA"/>
</dbReference>
<dbReference type="PANTHER" id="PTHR47990">
    <property type="entry name" value="2-OXOGLUTARATE (2OG) AND FE(II)-DEPENDENT OXYGENASE SUPERFAMILY PROTEIN-RELATED"/>
    <property type="match status" value="1"/>
</dbReference>
<evidence type="ECO:0000313" key="5">
    <source>
        <dbReference type="Proteomes" id="UP000250140"/>
    </source>
</evidence>
<keyword evidence="5" id="KW-1185">Reference proteome</keyword>
<dbReference type="InterPro" id="IPR027443">
    <property type="entry name" value="IPNS-like_sf"/>
</dbReference>
<keyword evidence="2" id="KW-0560">Oxidoreductase</keyword>
<evidence type="ECO:0000256" key="2">
    <source>
        <dbReference type="RuleBase" id="RU003682"/>
    </source>
</evidence>
<dbReference type="AlphaFoldDB" id="A0A8E2EV29"/>
<keyword evidence="2" id="KW-0479">Metal-binding</keyword>
<dbReference type="Gene3D" id="2.60.120.330">
    <property type="entry name" value="B-lactam Antibiotic, Isopenicillin N Synthase, Chain"/>
    <property type="match status" value="1"/>
</dbReference>
<evidence type="ECO:0000259" key="3">
    <source>
        <dbReference type="PROSITE" id="PS51471"/>
    </source>
</evidence>